<sequence length="88" mass="10382">MLGDSVFDHRYLRRIADIQWQHHVINAEIRHRVFMHSDDDSTGVTIFKHRLRWLGHVLRMSSQRIPLRALFADAETGQTKRRGGQCMT</sequence>
<dbReference type="WBParaSite" id="SCUD_0000880001-mRNA-1">
    <property type="protein sequence ID" value="SCUD_0000880001-mRNA-1"/>
    <property type="gene ID" value="SCUD_0000880001"/>
</dbReference>
<accession>A0A183K1D7</accession>
<evidence type="ECO:0000313" key="3">
    <source>
        <dbReference type="WBParaSite" id="SCUD_0000880001-mRNA-1"/>
    </source>
</evidence>
<gene>
    <name evidence="1" type="ORF">SCUD_LOCUS8800</name>
</gene>
<dbReference type="STRING" id="6186.A0A183K1D7"/>
<organism evidence="3">
    <name type="scientific">Schistosoma curassoni</name>
    <dbReference type="NCBI Taxonomy" id="6186"/>
    <lineage>
        <taxon>Eukaryota</taxon>
        <taxon>Metazoa</taxon>
        <taxon>Spiralia</taxon>
        <taxon>Lophotrochozoa</taxon>
        <taxon>Platyhelminthes</taxon>
        <taxon>Trematoda</taxon>
        <taxon>Digenea</taxon>
        <taxon>Strigeidida</taxon>
        <taxon>Schistosomatoidea</taxon>
        <taxon>Schistosomatidae</taxon>
        <taxon>Schistosoma</taxon>
    </lineage>
</organism>
<dbReference type="AlphaFoldDB" id="A0A183K1D7"/>
<name>A0A183K1D7_9TREM</name>
<dbReference type="EMBL" id="UZAK01032913">
    <property type="protein sequence ID" value="VDP32580.1"/>
    <property type="molecule type" value="Genomic_DNA"/>
</dbReference>
<evidence type="ECO:0000313" key="1">
    <source>
        <dbReference type="EMBL" id="VDP32580.1"/>
    </source>
</evidence>
<reference evidence="1 2" key="2">
    <citation type="submission" date="2018-11" db="EMBL/GenBank/DDBJ databases">
        <authorList>
            <consortium name="Pathogen Informatics"/>
        </authorList>
    </citation>
    <scope>NUCLEOTIDE SEQUENCE [LARGE SCALE GENOMIC DNA]</scope>
    <source>
        <strain evidence="1">Dakar</strain>
        <strain evidence="2">Dakar, Senegal</strain>
    </source>
</reference>
<keyword evidence="2" id="KW-1185">Reference proteome</keyword>
<evidence type="ECO:0000313" key="2">
    <source>
        <dbReference type="Proteomes" id="UP000279833"/>
    </source>
</evidence>
<proteinExistence type="predicted"/>
<reference evidence="3" key="1">
    <citation type="submission" date="2016-06" db="UniProtKB">
        <authorList>
            <consortium name="WormBaseParasite"/>
        </authorList>
    </citation>
    <scope>IDENTIFICATION</scope>
</reference>
<dbReference type="Proteomes" id="UP000279833">
    <property type="component" value="Unassembled WGS sequence"/>
</dbReference>
<protein>
    <submittedName>
        <fullName evidence="3">Transposase</fullName>
    </submittedName>
</protein>